<evidence type="ECO:0000256" key="1">
    <source>
        <dbReference type="SAM" id="Phobius"/>
    </source>
</evidence>
<keyword evidence="1" id="KW-1133">Transmembrane helix</keyword>
<evidence type="ECO:0000313" key="2">
    <source>
        <dbReference type="EMBL" id="KAK0499149.1"/>
    </source>
</evidence>
<evidence type="ECO:0000313" key="3">
    <source>
        <dbReference type="Proteomes" id="UP001175228"/>
    </source>
</evidence>
<dbReference type="AlphaFoldDB" id="A0AA39QB98"/>
<name>A0AA39QB98_9AGAR</name>
<keyword evidence="1" id="KW-0812">Transmembrane</keyword>
<accession>A0AA39QB98</accession>
<comment type="caution">
    <text evidence="2">The sequence shown here is derived from an EMBL/GenBank/DDBJ whole genome shotgun (WGS) entry which is preliminary data.</text>
</comment>
<keyword evidence="1" id="KW-0472">Membrane</keyword>
<organism evidence="2 3">
    <name type="scientific">Armillaria luteobubalina</name>
    <dbReference type="NCBI Taxonomy" id="153913"/>
    <lineage>
        <taxon>Eukaryota</taxon>
        <taxon>Fungi</taxon>
        <taxon>Dikarya</taxon>
        <taxon>Basidiomycota</taxon>
        <taxon>Agaricomycotina</taxon>
        <taxon>Agaricomycetes</taxon>
        <taxon>Agaricomycetidae</taxon>
        <taxon>Agaricales</taxon>
        <taxon>Marasmiineae</taxon>
        <taxon>Physalacriaceae</taxon>
        <taxon>Armillaria</taxon>
    </lineage>
</organism>
<reference evidence="2" key="1">
    <citation type="submission" date="2023-06" db="EMBL/GenBank/DDBJ databases">
        <authorList>
            <consortium name="Lawrence Berkeley National Laboratory"/>
            <person name="Ahrendt S."/>
            <person name="Sahu N."/>
            <person name="Indic B."/>
            <person name="Wong-Bajracharya J."/>
            <person name="Merenyi Z."/>
            <person name="Ke H.-M."/>
            <person name="Monk M."/>
            <person name="Kocsube S."/>
            <person name="Drula E."/>
            <person name="Lipzen A."/>
            <person name="Balint B."/>
            <person name="Henrissat B."/>
            <person name="Andreopoulos B."/>
            <person name="Martin F.M."/>
            <person name="Harder C.B."/>
            <person name="Rigling D."/>
            <person name="Ford K.L."/>
            <person name="Foster G.D."/>
            <person name="Pangilinan J."/>
            <person name="Papanicolaou A."/>
            <person name="Barry K."/>
            <person name="LaButti K."/>
            <person name="Viragh M."/>
            <person name="Koriabine M."/>
            <person name="Yan M."/>
            <person name="Riley R."/>
            <person name="Champramary S."/>
            <person name="Plett K.L."/>
            <person name="Tsai I.J."/>
            <person name="Slot J."/>
            <person name="Sipos G."/>
            <person name="Plett J."/>
            <person name="Nagy L.G."/>
            <person name="Grigoriev I.V."/>
        </authorList>
    </citation>
    <scope>NUCLEOTIDE SEQUENCE</scope>
    <source>
        <strain evidence="2">HWK02</strain>
    </source>
</reference>
<feature type="transmembrane region" description="Helical" evidence="1">
    <location>
        <begin position="38"/>
        <end position="61"/>
    </location>
</feature>
<sequence length="125" mass="13381">MVVYAVVRFIATCAMVLGFVVPLTAQEVRAIFRFVTRVFAHLVPTNVAFLRCLLIVVSLVISSHCSYSRASRVGASSRASTGIYGVPSKIANKRCSQSNGCTGGAWMYTTSMLPLQAVTLSVTAT</sequence>
<dbReference type="Proteomes" id="UP001175228">
    <property type="component" value="Unassembled WGS sequence"/>
</dbReference>
<proteinExistence type="predicted"/>
<gene>
    <name evidence="2" type="ORF">EDD18DRAFT_64076</name>
</gene>
<dbReference type="EMBL" id="JAUEPU010000010">
    <property type="protein sequence ID" value="KAK0499149.1"/>
    <property type="molecule type" value="Genomic_DNA"/>
</dbReference>
<feature type="transmembrane region" description="Helical" evidence="1">
    <location>
        <begin position="6"/>
        <end position="26"/>
    </location>
</feature>
<keyword evidence="3" id="KW-1185">Reference proteome</keyword>
<protein>
    <submittedName>
        <fullName evidence="2">Uncharacterized protein</fullName>
    </submittedName>
</protein>